<gene>
    <name evidence="1" type="ORF">F0A16_18775</name>
</gene>
<dbReference type="AlphaFoldDB" id="A0A640W9V9"/>
<comment type="caution">
    <text evidence="1">The sequence shown here is derived from an EMBL/GenBank/DDBJ whole genome shotgun (WGS) entry which is preliminary data.</text>
</comment>
<dbReference type="InterPro" id="IPR011330">
    <property type="entry name" value="Glyco_hydro/deAcase_b/a-brl"/>
</dbReference>
<dbReference type="SUPFAM" id="SSF88713">
    <property type="entry name" value="Glycoside hydrolase/deacetylase"/>
    <property type="match status" value="1"/>
</dbReference>
<dbReference type="Proteomes" id="UP000466024">
    <property type="component" value="Unassembled WGS sequence"/>
</dbReference>
<reference evidence="1 2" key="1">
    <citation type="submission" date="2019-08" db="EMBL/GenBank/DDBJ databases">
        <title>Bioinformatics analysis of the strain L3 and L5.</title>
        <authorList>
            <person name="Li X."/>
        </authorList>
    </citation>
    <scope>NUCLEOTIDE SEQUENCE [LARGE SCALE GENOMIC DNA]</scope>
    <source>
        <strain evidence="1 2">L3</strain>
    </source>
</reference>
<sequence length="329" mass="36453">MPRLDRTQDVVQRLRGHWRLSLSEPLWGRSAILAMNRVLNDEAEARLPHRADWCLGPDSFRQLLESLSESAQIVSLESVLQLHHDQLPRIALTFDGGWRDTLKQVSPALERLALPANVFLPCPVTQRAWSSWREAIGESLWRDETAKHAKRLLAEAGLPAPPAIGTHRDERYSQAIRNYVAELGQSQDATALHAVASALDADPAFADKALDAFSIRRLEQGGLFRFGSLIPPHATTQDVSALVQLRESQHQLAVLCRHPLRIATSASAQADKGLARLAANAGIERVLTHRTGWLEPPVDTVLLPRFVITQPVANSPGRLFDWLLGNLPS</sequence>
<organism evidence="1 2">
    <name type="scientific">Salinicola corii</name>
    <dbReference type="NCBI Taxonomy" id="2606937"/>
    <lineage>
        <taxon>Bacteria</taxon>
        <taxon>Pseudomonadati</taxon>
        <taxon>Pseudomonadota</taxon>
        <taxon>Gammaproteobacteria</taxon>
        <taxon>Oceanospirillales</taxon>
        <taxon>Halomonadaceae</taxon>
        <taxon>Salinicola</taxon>
    </lineage>
</organism>
<evidence type="ECO:0000313" key="1">
    <source>
        <dbReference type="EMBL" id="KAA0015909.1"/>
    </source>
</evidence>
<protein>
    <submittedName>
        <fullName evidence="1">Polysaccharide deacetylase family protein</fullName>
    </submittedName>
</protein>
<name>A0A640W9V9_9GAMM</name>
<dbReference type="RefSeq" id="WP_149437112.1">
    <property type="nucleotide sequence ID" value="NZ_VTPX01000015.1"/>
</dbReference>
<proteinExistence type="predicted"/>
<accession>A0A640W9V9</accession>
<dbReference type="GO" id="GO:0005975">
    <property type="term" value="P:carbohydrate metabolic process"/>
    <property type="evidence" value="ECO:0007669"/>
    <property type="project" value="InterPro"/>
</dbReference>
<dbReference type="Gene3D" id="3.20.20.370">
    <property type="entry name" value="Glycoside hydrolase/deacetylase"/>
    <property type="match status" value="1"/>
</dbReference>
<evidence type="ECO:0000313" key="2">
    <source>
        <dbReference type="Proteomes" id="UP000466024"/>
    </source>
</evidence>
<dbReference type="EMBL" id="VTPX01000015">
    <property type="protein sequence ID" value="KAA0015909.1"/>
    <property type="molecule type" value="Genomic_DNA"/>
</dbReference>
<keyword evidence="2" id="KW-1185">Reference proteome</keyword>